<dbReference type="InterPro" id="IPR002347">
    <property type="entry name" value="SDR_fam"/>
</dbReference>
<dbReference type="SUPFAM" id="SSF51735">
    <property type="entry name" value="NAD(P)-binding Rossmann-fold domains"/>
    <property type="match status" value="1"/>
</dbReference>
<keyword evidence="2" id="KW-0521">NADP</keyword>
<evidence type="ECO:0000256" key="4">
    <source>
        <dbReference type="RuleBase" id="RU000363"/>
    </source>
</evidence>
<proteinExistence type="inferred from homology"/>
<dbReference type="Pfam" id="PF00106">
    <property type="entry name" value="adh_short"/>
    <property type="match status" value="1"/>
</dbReference>
<dbReference type="PRINTS" id="PR00080">
    <property type="entry name" value="SDRFAMILY"/>
</dbReference>
<organism evidence="5 6">
    <name type="scientific">Cystobacter fuscus</name>
    <dbReference type="NCBI Taxonomy" id="43"/>
    <lineage>
        <taxon>Bacteria</taxon>
        <taxon>Pseudomonadati</taxon>
        <taxon>Myxococcota</taxon>
        <taxon>Myxococcia</taxon>
        <taxon>Myxococcales</taxon>
        <taxon>Cystobacterineae</taxon>
        <taxon>Archangiaceae</taxon>
        <taxon>Cystobacter</taxon>
    </lineage>
</organism>
<dbReference type="GO" id="GO:0016616">
    <property type="term" value="F:oxidoreductase activity, acting on the CH-OH group of donors, NAD or NADP as acceptor"/>
    <property type="evidence" value="ECO:0007669"/>
    <property type="project" value="InterPro"/>
</dbReference>
<dbReference type="PRINTS" id="PR00081">
    <property type="entry name" value="GDHRDH"/>
</dbReference>
<dbReference type="AlphaFoldDB" id="A0A250IXK8"/>
<reference evidence="5 6" key="1">
    <citation type="submission" date="2017-06" db="EMBL/GenBank/DDBJ databases">
        <title>Sequencing and comparative analysis of myxobacterial genomes.</title>
        <authorList>
            <person name="Rupp O."/>
            <person name="Goesmann A."/>
            <person name="Sogaard-Andersen L."/>
        </authorList>
    </citation>
    <scope>NUCLEOTIDE SEQUENCE [LARGE SCALE GENOMIC DNA]</scope>
    <source>
        <strain evidence="5 6">DSM 52655</strain>
    </source>
</reference>
<gene>
    <name evidence="5" type="ORF">CYFUS_001424</name>
</gene>
<dbReference type="PANTHER" id="PTHR43963:SF6">
    <property type="entry name" value="CHAIN DEHYDROGENASE FAMILY PROTEIN, PUTATIVE (AFU_ORTHOLOGUE AFUA_3G15350)-RELATED"/>
    <property type="match status" value="1"/>
</dbReference>
<dbReference type="Pfam" id="PF13561">
    <property type="entry name" value="adh_short_C2"/>
    <property type="match status" value="1"/>
</dbReference>
<keyword evidence="3" id="KW-0560">Oxidoreductase</keyword>
<name>A0A250IXK8_9BACT</name>
<dbReference type="CDD" id="cd05324">
    <property type="entry name" value="carb_red_PTCR-like_SDR_c"/>
    <property type="match status" value="1"/>
</dbReference>
<dbReference type="InterPro" id="IPR045313">
    <property type="entry name" value="CBR1-like"/>
</dbReference>
<protein>
    <submittedName>
        <fullName evidence="5">3-oxoacyl-ACP reductase</fullName>
    </submittedName>
</protein>
<sequence length="263" mass="28486">MDKATGVALVTGGNRGLGFEVCRQLGQRGMRVLLSARDIAEGARATAALREEGLEVSFEPLDVTSEESIAQLTDRLGRQELRLAALVNNAGIALEGFNADVVERTIAVNFTGVLRVTEHLLPLMGEHGRIVMVSSGMGVLEGLAPALRQRIDPPPSKDALVAWVDEFAEAVRAGQYEQKGWPGSAYRVSKLGLNALTRLLAEELRPRHLLVNAVCPGWVRTRMGGPRATRDVEQGADTLVWAALLPPDGPTGRLFRDRQPIAW</sequence>
<accession>A0A250IXK8</accession>
<dbReference type="RefSeq" id="WP_095984560.1">
    <property type="nucleotide sequence ID" value="NZ_CP022098.1"/>
</dbReference>
<dbReference type="Proteomes" id="UP000217257">
    <property type="component" value="Chromosome"/>
</dbReference>
<evidence type="ECO:0000313" key="6">
    <source>
        <dbReference type="Proteomes" id="UP000217257"/>
    </source>
</evidence>
<dbReference type="PANTHER" id="PTHR43963">
    <property type="entry name" value="CARBONYL REDUCTASE 1-RELATED"/>
    <property type="match status" value="1"/>
</dbReference>
<comment type="similarity">
    <text evidence="1 4">Belongs to the short-chain dehydrogenases/reductases (SDR) family.</text>
</comment>
<dbReference type="KEGG" id="cfus:CYFUS_001424"/>
<evidence type="ECO:0000256" key="2">
    <source>
        <dbReference type="ARBA" id="ARBA00022857"/>
    </source>
</evidence>
<dbReference type="EMBL" id="CP022098">
    <property type="protein sequence ID" value="ATB36010.1"/>
    <property type="molecule type" value="Genomic_DNA"/>
</dbReference>
<dbReference type="InterPro" id="IPR036291">
    <property type="entry name" value="NAD(P)-bd_dom_sf"/>
</dbReference>
<evidence type="ECO:0000313" key="5">
    <source>
        <dbReference type="EMBL" id="ATB36010.1"/>
    </source>
</evidence>
<evidence type="ECO:0000256" key="1">
    <source>
        <dbReference type="ARBA" id="ARBA00006484"/>
    </source>
</evidence>
<dbReference type="Gene3D" id="3.40.50.720">
    <property type="entry name" value="NAD(P)-binding Rossmann-like Domain"/>
    <property type="match status" value="1"/>
</dbReference>
<evidence type="ECO:0000256" key="3">
    <source>
        <dbReference type="ARBA" id="ARBA00023002"/>
    </source>
</evidence>